<evidence type="ECO:0000259" key="3">
    <source>
        <dbReference type="PROSITE" id="PS50975"/>
    </source>
</evidence>
<reference evidence="4" key="1">
    <citation type="submission" date="2020-11" db="EMBL/GenBank/DDBJ databases">
        <title>Carbohydrate-dependent, anaerobic sulfur respiration: A novel catabolism in halophilic archaea.</title>
        <authorList>
            <person name="Sorokin D.Y."/>
            <person name="Messina E."/>
            <person name="Smedile F."/>
            <person name="La Cono V."/>
            <person name="Hallsworth J.E."/>
            <person name="Yakimov M.M."/>
        </authorList>
    </citation>
    <scope>NUCLEOTIDE SEQUENCE</scope>
    <source>
        <strain evidence="4">HSR12-1</strain>
    </source>
</reference>
<dbReference type="InterPro" id="IPR011761">
    <property type="entry name" value="ATP-grasp"/>
</dbReference>
<evidence type="ECO:0000313" key="5">
    <source>
        <dbReference type="Proteomes" id="UP000663525"/>
    </source>
</evidence>
<gene>
    <name evidence="4" type="ORF">HSR121_1066</name>
</gene>
<dbReference type="SUPFAM" id="SSF56059">
    <property type="entry name" value="Glutathione synthetase ATP-binding domain-like"/>
    <property type="match status" value="1"/>
</dbReference>
<dbReference type="EMBL" id="CP064787">
    <property type="protein sequence ID" value="QSG05413.1"/>
    <property type="molecule type" value="Genomic_DNA"/>
</dbReference>
<dbReference type="Gene3D" id="3.40.50.20">
    <property type="match status" value="1"/>
</dbReference>
<keyword evidence="2" id="KW-0067">ATP-binding</keyword>
<dbReference type="GO" id="GO:0046872">
    <property type="term" value="F:metal ion binding"/>
    <property type="evidence" value="ECO:0007669"/>
    <property type="project" value="InterPro"/>
</dbReference>
<feature type="domain" description="ATP-grasp" evidence="3">
    <location>
        <begin position="127"/>
        <end position="320"/>
    </location>
</feature>
<organism evidence="4 5">
    <name type="scientific">Halapricum desulfuricans</name>
    <dbReference type="NCBI Taxonomy" id="2841257"/>
    <lineage>
        <taxon>Archaea</taxon>
        <taxon>Methanobacteriati</taxon>
        <taxon>Methanobacteriota</taxon>
        <taxon>Stenosarchaea group</taxon>
        <taxon>Halobacteria</taxon>
        <taxon>Halobacteriales</taxon>
        <taxon>Haloarculaceae</taxon>
        <taxon>Halapricum</taxon>
    </lineage>
</organism>
<name>A0A897N276_9EURY</name>
<dbReference type="GeneID" id="68854690"/>
<dbReference type="PROSITE" id="PS00867">
    <property type="entry name" value="CPSASE_2"/>
    <property type="match status" value="1"/>
</dbReference>
<dbReference type="RefSeq" id="WP_229115254.1">
    <property type="nucleotide sequence ID" value="NZ_CP064787.1"/>
</dbReference>
<sequence length="401" mass="44826">MAKPEPNQNAVVVPAGIDPGKSYSCVRSLSRAGLDTIVASEYDDLPAAASRSCDESISIPPISEDLEAYKDALVGIAARPDVDTILPIRPQDPYVFAKYRSEFEQYVDLVVPSFDTLRLCHDRLRLAEAAREAGVPTAETRLLEDVNDWDSDLIIKARYNLLADEYLGQDTSVIPGTVKTVEFVRDGTVPDTDAIREAMYHEPVVQEYIHSAGKYVFGALYDHGDALATFQHRQIRGDSYTHGGGVYRKSVDIPRLESTGRALLDSLEWHGLACIEYMEDARTGEFKFIEINPRLWQSTNCAIQSGADFPVYYWLQSQGRSDEIDNDYETGVGTHTLYGEMKYFRSLFQEQSPFVERPSPPVELLKILASFAETPNFDDFHADDPLPAVVGVKRLIESQVL</sequence>
<dbReference type="Proteomes" id="UP000663525">
    <property type="component" value="Chromosome"/>
</dbReference>
<dbReference type="InterPro" id="IPR005479">
    <property type="entry name" value="CPAse_ATP-bd"/>
</dbReference>
<dbReference type="PROSITE" id="PS50975">
    <property type="entry name" value="ATP_GRASP"/>
    <property type="match status" value="1"/>
</dbReference>
<accession>A0A897N276</accession>
<dbReference type="GO" id="GO:0005524">
    <property type="term" value="F:ATP binding"/>
    <property type="evidence" value="ECO:0007669"/>
    <property type="project" value="UniProtKB-UniRule"/>
</dbReference>
<evidence type="ECO:0000256" key="2">
    <source>
        <dbReference type="PROSITE-ProRule" id="PRU00409"/>
    </source>
</evidence>
<proteinExistence type="predicted"/>
<dbReference type="Gene3D" id="3.30.470.20">
    <property type="entry name" value="ATP-grasp fold, B domain"/>
    <property type="match status" value="1"/>
</dbReference>
<keyword evidence="2" id="KW-0547">Nucleotide-binding</keyword>
<dbReference type="AlphaFoldDB" id="A0A897N276"/>
<protein>
    <submittedName>
        <fullName evidence="4">Putative ATP-grasp enzyme</fullName>
    </submittedName>
</protein>
<comment type="cofactor">
    <cofactor evidence="1">
        <name>Mn(2+)</name>
        <dbReference type="ChEBI" id="CHEBI:29035"/>
    </cofactor>
</comment>
<evidence type="ECO:0000313" key="4">
    <source>
        <dbReference type="EMBL" id="QSG05413.1"/>
    </source>
</evidence>
<evidence type="ECO:0000256" key="1">
    <source>
        <dbReference type="ARBA" id="ARBA00001936"/>
    </source>
</evidence>